<organism evidence="1 2">
    <name type="scientific">Aspergillus glaucus CBS 516.65</name>
    <dbReference type="NCBI Taxonomy" id="1160497"/>
    <lineage>
        <taxon>Eukaryota</taxon>
        <taxon>Fungi</taxon>
        <taxon>Dikarya</taxon>
        <taxon>Ascomycota</taxon>
        <taxon>Pezizomycotina</taxon>
        <taxon>Eurotiomycetes</taxon>
        <taxon>Eurotiomycetidae</taxon>
        <taxon>Eurotiales</taxon>
        <taxon>Aspergillaceae</taxon>
        <taxon>Aspergillus</taxon>
        <taxon>Aspergillus subgen. Aspergillus</taxon>
    </lineage>
</organism>
<sequence length="118" mass="13566">MASSSRANLFTLSPALFQSDDSLSSFSPIAVFNDSPSTSHTSHRPPENTHIEIIHGVEYVHFQSNYYKSFLDWWKYTPIGRKCISGKIDEKFQHPHWNKCHGDLWKHFIQLADVTGSE</sequence>
<dbReference type="AlphaFoldDB" id="A0A1L9VSX3"/>
<name>A0A1L9VSX3_ASPGL</name>
<evidence type="ECO:0000313" key="2">
    <source>
        <dbReference type="Proteomes" id="UP000184300"/>
    </source>
</evidence>
<protein>
    <submittedName>
        <fullName evidence="1">Uncharacterized protein</fullName>
    </submittedName>
</protein>
<keyword evidence="2" id="KW-1185">Reference proteome</keyword>
<dbReference type="RefSeq" id="XP_022403691.1">
    <property type="nucleotide sequence ID" value="XM_022545826.1"/>
</dbReference>
<accession>A0A1L9VSX3</accession>
<dbReference type="GeneID" id="34462087"/>
<evidence type="ECO:0000313" key="1">
    <source>
        <dbReference type="EMBL" id="OJJ87002.1"/>
    </source>
</evidence>
<proteinExistence type="predicted"/>
<gene>
    <name evidence="1" type="ORF">ASPGLDRAFT_43478</name>
</gene>
<dbReference type="VEuPathDB" id="FungiDB:ASPGLDRAFT_43478"/>
<dbReference type="EMBL" id="KV878891">
    <property type="protein sequence ID" value="OJJ87002.1"/>
    <property type="molecule type" value="Genomic_DNA"/>
</dbReference>
<dbReference type="Proteomes" id="UP000184300">
    <property type="component" value="Unassembled WGS sequence"/>
</dbReference>
<reference evidence="2" key="1">
    <citation type="journal article" date="2017" name="Genome Biol.">
        <title>Comparative genomics reveals high biological diversity and specific adaptations in the industrially and medically important fungal genus Aspergillus.</title>
        <authorList>
            <person name="de Vries R.P."/>
            <person name="Riley R."/>
            <person name="Wiebenga A."/>
            <person name="Aguilar-Osorio G."/>
            <person name="Amillis S."/>
            <person name="Uchima C.A."/>
            <person name="Anderluh G."/>
            <person name="Asadollahi M."/>
            <person name="Askin M."/>
            <person name="Barry K."/>
            <person name="Battaglia E."/>
            <person name="Bayram O."/>
            <person name="Benocci T."/>
            <person name="Braus-Stromeyer S.A."/>
            <person name="Caldana C."/>
            <person name="Canovas D."/>
            <person name="Cerqueira G.C."/>
            <person name="Chen F."/>
            <person name="Chen W."/>
            <person name="Choi C."/>
            <person name="Clum A."/>
            <person name="Dos Santos R.A."/>
            <person name="Damasio A.R."/>
            <person name="Diallinas G."/>
            <person name="Emri T."/>
            <person name="Fekete E."/>
            <person name="Flipphi M."/>
            <person name="Freyberg S."/>
            <person name="Gallo A."/>
            <person name="Gournas C."/>
            <person name="Habgood R."/>
            <person name="Hainaut M."/>
            <person name="Harispe M.L."/>
            <person name="Henrissat B."/>
            <person name="Hilden K.S."/>
            <person name="Hope R."/>
            <person name="Hossain A."/>
            <person name="Karabika E."/>
            <person name="Karaffa L."/>
            <person name="Karanyi Z."/>
            <person name="Krasevec N."/>
            <person name="Kuo A."/>
            <person name="Kusch H."/>
            <person name="LaButti K."/>
            <person name="Lagendijk E.L."/>
            <person name="Lapidus A."/>
            <person name="Levasseur A."/>
            <person name="Lindquist E."/>
            <person name="Lipzen A."/>
            <person name="Logrieco A.F."/>
            <person name="MacCabe A."/>
            <person name="Maekelae M.R."/>
            <person name="Malavazi I."/>
            <person name="Melin P."/>
            <person name="Meyer V."/>
            <person name="Mielnichuk N."/>
            <person name="Miskei M."/>
            <person name="Molnar A.P."/>
            <person name="Mule G."/>
            <person name="Ngan C.Y."/>
            <person name="Orejas M."/>
            <person name="Orosz E."/>
            <person name="Ouedraogo J.P."/>
            <person name="Overkamp K.M."/>
            <person name="Park H.-S."/>
            <person name="Perrone G."/>
            <person name="Piumi F."/>
            <person name="Punt P.J."/>
            <person name="Ram A.F."/>
            <person name="Ramon A."/>
            <person name="Rauscher S."/>
            <person name="Record E."/>
            <person name="Riano-Pachon D.M."/>
            <person name="Robert V."/>
            <person name="Roehrig J."/>
            <person name="Ruller R."/>
            <person name="Salamov A."/>
            <person name="Salih N.S."/>
            <person name="Samson R.A."/>
            <person name="Sandor E."/>
            <person name="Sanguinetti M."/>
            <person name="Schuetze T."/>
            <person name="Sepcic K."/>
            <person name="Shelest E."/>
            <person name="Sherlock G."/>
            <person name="Sophianopoulou V."/>
            <person name="Squina F.M."/>
            <person name="Sun H."/>
            <person name="Susca A."/>
            <person name="Todd R.B."/>
            <person name="Tsang A."/>
            <person name="Unkles S.E."/>
            <person name="van de Wiele N."/>
            <person name="van Rossen-Uffink D."/>
            <person name="Oliveira J.V."/>
            <person name="Vesth T.C."/>
            <person name="Visser J."/>
            <person name="Yu J.-H."/>
            <person name="Zhou M."/>
            <person name="Andersen M.R."/>
            <person name="Archer D.B."/>
            <person name="Baker S.E."/>
            <person name="Benoit I."/>
            <person name="Brakhage A.A."/>
            <person name="Braus G.H."/>
            <person name="Fischer R."/>
            <person name="Frisvad J.C."/>
            <person name="Goldman G.H."/>
            <person name="Houbraken J."/>
            <person name="Oakley B."/>
            <person name="Pocsi I."/>
            <person name="Scazzocchio C."/>
            <person name="Seiboth B."/>
            <person name="vanKuyk P.A."/>
            <person name="Wortman J."/>
            <person name="Dyer P.S."/>
            <person name="Grigoriev I.V."/>
        </authorList>
    </citation>
    <scope>NUCLEOTIDE SEQUENCE [LARGE SCALE GENOMIC DNA]</scope>
    <source>
        <strain evidence="2">CBS 516.65</strain>
    </source>
</reference>